<accession>F0XHD9</accession>
<dbReference type="InParanoid" id="F0XHD9"/>
<protein>
    <submittedName>
        <fullName evidence="3">Rho guanyl nucleotide exchange factor</fullName>
    </submittedName>
</protein>
<dbReference type="AlphaFoldDB" id="F0XHD9"/>
<dbReference type="InterPro" id="IPR035899">
    <property type="entry name" value="DBL_dom_sf"/>
</dbReference>
<dbReference type="Gene3D" id="1.20.900.10">
    <property type="entry name" value="Dbl homology (DH) domain"/>
    <property type="match status" value="1"/>
</dbReference>
<dbReference type="RefSeq" id="XP_014172376.1">
    <property type="nucleotide sequence ID" value="XM_014316901.1"/>
</dbReference>
<dbReference type="HOGENOM" id="CLU_456376_0_0_1"/>
<dbReference type="InterPro" id="IPR000219">
    <property type="entry name" value="DH_dom"/>
</dbReference>
<dbReference type="Pfam" id="PF00621">
    <property type="entry name" value="RhoGEF"/>
    <property type="match status" value="1"/>
</dbReference>
<feature type="domain" description="DH" evidence="2">
    <location>
        <begin position="62"/>
        <end position="184"/>
    </location>
</feature>
<proteinExistence type="predicted"/>
<evidence type="ECO:0000256" key="1">
    <source>
        <dbReference type="SAM" id="MobiDB-lite"/>
    </source>
</evidence>
<evidence type="ECO:0000313" key="4">
    <source>
        <dbReference type="Proteomes" id="UP000007796"/>
    </source>
</evidence>
<dbReference type="STRING" id="655863.F0XHD9"/>
<dbReference type="GeneID" id="25975855"/>
<feature type="compositionally biased region" description="Polar residues" evidence="1">
    <location>
        <begin position="497"/>
        <end position="516"/>
    </location>
</feature>
<feature type="compositionally biased region" description="Polar residues" evidence="1">
    <location>
        <begin position="564"/>
        <end position="573"/>
    </location>
</feature>
<feature type="compositionally biased region" description="Polar residues" evidence="1">
    <location>
        <begin position="538"/>
        <end position="557"/>
    </location>
</feature>
<feature type="region of interest" description="Disordered" evidence="1">
    <location>
        <begin position="538"/>
        <end position="574"/>
    </location>
</feature>
<evidence type="ECO:0000313" key="3">
    <source>
        <dbReference type="EMBL" id="EFX02894.1"/>
    </source>
</evidence>
<dbReference type="SUPFAM" id="SSF48065">
    <property type="entry name" value="DBL homology domain (DH-domain)"/>
    <property type="match status" value="1"/>
</dbReference>
<dbReference type="Proteomes" id="UP000007796">
    <property type="component" value="Unassembled WGS sequence"/>
</dbReference>
<dbReference type="eggNOG" id="KOG3519">
    <property type="taxonomic scope" value="Eukaryota"/>
</dbReference>
<keyword evidence="4" id="KW-1185">Reference proteome</keyword>
<name>F0XHD9_GROCL</name>
<sequence>MDRSRRQTLRSSLVPSRTDRSSRASAYGRQSEDSHDRHSQVDLATIERSLNRRRVIEELIRTEEGYIGDVRFLMNMNQFFIYEEYGAQYELMFKDLHAAYRSVAKWDEYQKGLETLGSCIGSTNQSQNSRRALTISDLLTKRVCRYPLLFSELVRYTPVCDCPYSYMEIENTLARLREVTGAMNRAADSVLVRATLKKTWLLQDRLAFPNQEKASNAKEEWEWRRRLERNMVDDGHTQPEAQDLSFLALDIRTLGTVFGKPGTAARKLSIRRATTVGPKSPLCQVIVKNTSFDKDNLAMPPRQAPINRSQSLQANARIPVLSPPRSDRARLEALICDVWTRDVLSFPGTTTRTKPERPALSSASSAMRKLSVASLTSTFGRRSMGRANTHKRAASFDVGASETYVPSWPLNRMHTDGVYENEQPAGEGQRTDNDTPTVGHASSMMNFAWPRPEIEPSSPMHTVPTNYISRSEPSETSAMAGSIKRTMSRFFEDGWQHQPQEAQGAQISDGNSNGGYQSRDMPPIIRAAYSEQSLRSVQSTGLKASHANSTSRLSTYASVHENQHQPTKQSSIRSLRRWSKTNVFHRTSLSQSFRGLLH</sequence>
<organism evidence="4">
    <name type="scientific">Grosmannia clavigera (strain kw1407 / UAMH 11150)</name>
    <name type="common">Blue stain fungus</name>
    <name type="synonym">Graphiocladiella clavigera</name>
    <dbReference type="NCBI Taxonomy" id="655863"/>
    <lineage>
        <taxon>Eukaryota</taxon>
        <taxon>Fungi</taxon>
        <taxon>Dikarya</taxon>
        <taxon>Ascomycota</taxon>
        <taxon>Pezizomycotina</taxon>
        <taxon>Sordariomycetes</taxon>
        <taxon>Sordariomycetidae</taxon>
        <taxon>Ophiostomatales</taxon>
        <taxon>Ophiostomataceae</taxon>
        <taxon>Leptographium</taxon>
    </lineage>
</organism>
<gene>
    <name evidence="3" type="ORF">CMQ_2823</name>
</gene>
<reference evidence="3 4" key="1">
    <citation type="journal article" date="2011" name="Proc. Natl. Acad. Sci. U.S.A.">
        <title>Genome and transcriptome analyses of the mountain pine beetle-fungal symbiont Grosmannia clavigera, a lodgepole pine pathogen.</title>
        <authorList>
            <person name="DiGuistini S."/>
            <person name="Wang Y."/>
            <person name="Liao N.Y."/>
            <person name="Taylor G."/>
            <person name="Tanguay P."/>
            <person name="Feau N."/>
            <person name="Henrissat B."/>
            <person name="Chan S.K."/>
            <person name="Hesse-Orce U."/>
            <person name="Alamouti S.M."/>
            <person name="Tsui C.K.M."/>
            <person name="Docking R.T."/>
            <person name="Levasseur A."/>
            <person name="Haridas S."/>
            <person name="Robertson G."/>
            <person name="Birol I."/>
            <person name="Holt R.A."/>
            <person name="Marra M.A."/>
            <person name="Hamelin R.C."/>
            <person name="Hirst M."/>
            <person name="Jones S.J.M."/>
            <person name="Bohlmann J."/>
            <person name="Breuil C."/>
        </authorList>
    </citation>
    <scope>NUCLEOTIDE SEQUENCE [LARGE SCALE GENOMIC DNA]</scope>
    <source>
        <strain evidence="4">kw1407 / UAMH 11150</strain>
    </source>
</reference>
<feature type="region of interest" description="Disordered" evidence="1">
    <location>
        <begin position="1"/>
        <end position="40"/>
    </location>
</feature>
<feature type="compositionally biased region" description="Basic and acidic residues" evidence="1">
    <location>
        <begin position="30"/>
        <end position="40"/>
    </location>
</feature>
<dbReference type="EMBL" id="GL629769">
    <property type="protein sequence ID" value="EFX02894.1"/>
    <property type="molecule type" value="Genomic_DNA"/>
</dbReference>
<dbReference type="OrthoDB" id="8059989at2759"/>
<feature type="region of interest" description="Disordered" evidence="1">
    <location>
        <begin position="496"/>
        <end position="520"/>
    </location>
</feature>
<dbReference type="GO" id="GO:0005085">
    <property type="term" value="F:guanyl-nucleotide exchange factor activity"/>
    <property type="evidence" value="ECO:0007669"/>
    <property type="project" value="InterPro"/>
</dbReference>
<evidence type="ECO:0000259" key="2">
    <source>
        <dbReference type="Pfam" id="PF00621"/>
    </source>
</evidence>